<evidence type="ECO:0000256" key="1">
    <source>
        <dbReference type="ARBA" id="ARBA00004651"/>
    </source>
</evidence>
<feature type="transmembrane region" description="Helical" evidence="8">
    <location>
        <begin position="293"/>
        <end position="311"/>
    </location>
</feature>
<evidence type="ECO:0000259" key="9">
    <source>
        <dbReference type="PROSITE" id="PS51012"/>
    </source>
</evidence>
<evidence type="ECO:0000256" key="4">
    <source>
        <dbReference type="ARBA" id="ARBA00022475"/>
    </source>
</evidence>
<feature type="transmembrane region" description="Helical" evidence="8">
    <location>
        <begin position="21"/>
        <end position="39"/>
    </location>
</feature>
<dbReference type="OrthoDB" id="1864035at2"/>
<evidence type="ECO:0000313" key="10">
    <source>
        <dbReference type="EMBL" id="APC41642.1"/>
    </source>
</evidence>
<accession>A0A1J0GJQ9</accession>
<sequence length="374" mass="41741">MNIIFIIIKEVKHSFRDKKSMAMMILFPMALIVVLSAAFNSSFNSSIDIGTPKVLYNIEGTGDISDNFRSGFIEKGKEFKIKFTKMNDIDSAKKKLVSKEYDAIIEMKSNNKIEFYKSGQENLKAGVVESILSTYVQEFNVIMDVSKVNPSIINSLISDKKTDYSTITSVNKGDAPSSLDYYTIAEIALIIMYAGMTGLFGIASEKNSKTRDRILISPVKKYEFLIGKTIGGVIGTSLQIAIVIIFSKFVLHSNWGNDIFTVLLIFISQIIMAISIGVGLVFIFKNENVANGVLNFMIPVMVFLGGSYMSVDSFGSKTFQVITYLSPVRWTNRSIFDVIYNNNYSKVSYAILINIGIAVVFLAIYSLLFRKENV</sequence>
<keyword evidence="5 8" id="KW-0812">Transmembrane</keyword>
<evidence type="ECO:0000256" key="2">
    <source>
        <dbReference type="ARBA" id="ARBA00007783"/>
    </source>
</evidence>
<dbReference type="GO" id="GO:0005886">
    <property type="term" value="C:plasma membrane"/>
    <property type="evidence" value="ECO:0007669"/>
    <property type="project" value="UniProtKB-SubCell"/>
</dbReference>
<feature type="transmembrane region" description="Helical" evidence="8">
    <location>
        <begin position="259"/>
        <end position="284"/>
    </location>
</feature>
<keyword evidence="11" id="KW-1185">Reference proteome</keyword>
<dbReference type="STRING" id="1552.A7L45_16975"/>
<dbReference type="AlphaFoldDB" id="A0A1J0GJQ9"/>
<dbReference type="PROSITE" id="PS51012">
    <property type="entry name" value="ABC_TM2"/>
    <property type="match status" value="1"/>
</dbReference>
<evidence type="ECO:0000256" key="6">
    <source>
        <dbReference type="ARBA" id="ARBA00022989"/>
    </source>
</evidence>
<dbReference type="KEGG" id="ceu:A7L45_16975"/>
<evidence type="ECO:0000256" key="8">
    <source>
        <dbReference type="SAM" id="Phobius"/>
    </source>
</evidence>
<organism evidence="10 11">
    <name type="scientific">Clostridium estertheticum subsp. estertheticum</name>
    <dbReference type="NCBI Taxonomy" id="1552"/>
    <lineage>
        <taxon>Bacteria</taxon>
        <taxon>Bacillati</taxon>
        <taxon>Bacillota</taxon>
        <taxon>Clostridia</taxon>
        <taxon>Eubacteriales</taxon>
        <taxon>Clostridiaceae</taxon>
        <taxon>Clostridium</taxon>
    </lineage>
</organism>
<feature type="transmembrane region" description="Helical" evidence="8">
    <location>
        <begin position="347"/>
        <end position="368"/>
    </location>
</feature>
<proteinExistence type="inferred from homology"/>
<evidence type="ECO:0000256" key="3">
    <source>
        <dbReference type="ARBA" id="ARBA00022448"/>
    </source>
</evidence>
<dbReference type="PANTHER" id="PTHR30294">
    <property type="entry name" value="MEMBRANE COMPONENT OF ABC TRANSPORTER YHHJ-RELATED"/>
    <property type="match status" value="1"/>
</dbReference>
<comment type="subcellular location">
    <subcellularLocation>
        <location evidence="1">Cell membrane</location>
        <topology evidence="1">Multi-pass membrane protein</topology>
    </subcellularLocation>
</comment>
<feature type="transmembrane region" description="Helical" evidence="8">
    <location>
        <begin position="224"/>
        <end position="247"/>
    </location>
</feature>
<keyword evidence="6 8" id="KW-1133">Transmembrane helix</keyword>
<protein>
    <recommendedName>
        <fullName evidence="9">ABC transmembrane type-2 domain-containing protein</fullName>
    </recommendedName>
</protein>
<dbReference type="Proteomes" id="UP000182569">
    <property type="component" value="Chromosome"/>
</dbReference>
<dbReference type="Pfam" id="PF12698">
    <property type="entry name" value="ABC2_membrane_3"/>
    <property type="match status" value="1"/>
</dbReference>
<dbReference type="InterPro" id="IPR047817">
    <property type="entry name" value="ABC2_TM_bact-type"/>
</dbReference>
<reference evidence="11" key="1">
    <citation type="journal article" date="2016" name="Front. Microbiol.">
        <title>Complete Genome Sequence of Clostridium estertheticum DSM 8809, a Microbe Identified in Spoiled Vacuum Packed Beef.</title>
        <authorList>
            <person name="Yu Z."/>
            <person name="Gunn L."/>
            <person name="Brennan E."/>
            <person name="Reid R."/>
            <person name="Wall P.G."/>
            <person name="Gaora O.P."/>
            <person name="Hurley D."/>
            <person name="Bolton D."/>
            <person name="Fanning S."/>
        </authorList>
    </citation>
    <scope>NUCLEOTIDE SEQUENCE [LARGE SCALE GENOMIC DNA]</scope>
    <source>
        <strain evidence="11">DSM 8809</strain>
    </source>
</reference>
<dbReference type="GO" id="GO:0140359">
    <property type="term" value="F:ABC-type transporter activity"/>
    <property type="evidence" value="ECO:0007669"/>
    <property type="project" value="InterPro"/>
</dbReference>
<comment type="similarity">
    <text evidence="2">Belongs to the ABC-2 integral membrane protein family.</text>
</comment>
<dbReference type="EMBL" id="CP015756">
    <property type="protein sequence ID" value="APC41642.1"/>
    <property type="molecule type" value="Genomic_DNA"/>
</dbReference>
<feature type="domain" description="ABC transmembrane type-2" evidence="9">
    <location>
        <begin position="146"/>
        <end position="372"/>
    </location>
</feature>
<name>A0A1J0GJQ9_9CLOT</name>
<dbReference type="RefSeq" id="WP_071613934.1">
    <property type="nucleotide sequence ID" value="NZ_CP015756.1"/>
</dbReference>
<keyword evidence="3" id="KW-0813">Transport</keyword>
<evidence type="ECO:0000256" key="5">
    <source>
        <dbReference type="ARBA" id="ARBA00022692"/>
    </source>
</evidence>
<gene>
    <name evidence="10" type="ORF">A7L45_16975</name>
</gene>
<keyword evidence="7 8" id="KW-0472">Membrane</keyword>
<dbReference type="PANTHER" id="PTHR30294:SF48">
    <property type="entry name" value="LINEARMYCIN RESISTANCE PERMEASE PROTEIN LNRM"/>
    <property type="match status" value="1"/>
</dbReference>
<feature type="transmembrane region" description="Helical" evidence="8">
    <location>
        <begin position="181"/>
        <end position="203"/>
    </location>
</feature>
<dbReference type="InterPro" id="IPR051449">
    <property type="entry name" value="ABC-2_transporter_component"/>
</dbReference>
<keyword evidence="4" id="KW-1003">Cell membrane</keyword>
<evidence type="ECO:0000313" key="11">
    <source>
        <dbReference type="Proteomes" id="UP000182569"/>
    </source>
</evidence>
<evidence type="ECO:0000256" key="7">
    <source>
        <dbReference type="ARBA" id="ARBA00023136"/>
    </source>
</evidence>
<dbReference type="InterPro" id="IPR013525">
    <property type="entry name" value="ABC2_TM"/>
</dbReference>